<proteinExistence type="predicted"/>
<name>A0A0E9S172_ANGAN</name>
<dbReference type="AlphaFoldDB" id="A0A0E9S172"/>
<sequence>MPNPTTTTCKRGMRGSLNHCSDILL</sequence>
<protein>
    <submittedName>
        <fullName evidence="1">Uncharacterized protein</fullName>
    </submittedName>
</protein>
<accession>A0A0E9S172</accession>
<reference evidence="1" key="1">
    <citation type="submission" date="2014-11" db="EMBL/GenBank/DDBJ databases">
        <authorList>
            <person name="Amaro Gonzalez C."/>
        </authorList>
    </citation>
    <scope>NUCLEOTIDE SEQUENCE</scope>
</reference>
<organism evidence="1">
    <name type="scientific">Anguilla anguilla</name>
    <name type="common">European freshwater eel</name>
    <name type="synonym">Muraena anguilla</name>
    <dbReference type="NCBI Taxonomy" id="7936"/>
    <lineage>
        <taxon>Eukaryota</taxon>
        <taxon>Metazoa</taxon>
        <taxon>Chordata</taxon>
        <taxon>Craniata</taxon>
        <taxon>Vertebrata</taxon>
        <taxon>Euteleostomi</taxon>
        <taxon>Actinopterygii</taxon>
        <taxon>Neopterygii</taxon>
        <taxon>Teleostei</taxon>
        <taxon>Anguilliformes</taxon>
        <taxon>Anguillidae</taxon>
        <taxon>Anguilla</taxon>
    </lineage>
</organism>
<reference evidence="1" key="2">
    <citation type="journal article" date="2015" name="Fish Shellfish Immunol.">
        <title>Early steps in the European eel (Anguilla anguilla)-Vibrio vulnificus interaction in the gills: Role of the RtxA13 toxin.</title>
        <authorList>
            <person name="Callol A."/>
            <person name="Pajuelo D."/>
            <person name="Ebbesson L."/>
            <person name="Teles M."/>
            <person name="MacKenzie S."/>
            <person name="Amaro C."/>
        </authorList>
    </citation>
    <scope>NUCLEOTIDE SEQUENCE</scope>
</reference>
<dbReference type="EMBL" id="GBXM01074334">
    <property type="protein sequence ID" value="JAH34243.1"/>
    <property type="molecule type" value="Transcribed_RNA"/>
</dbReference>
<evidence type="ECO:0000313" key="1">
    <source>
        <dbReference type="EMBL" id="JAH34243.1"/>
    </source>
</evidence>